<feature type="transmembrane region" description="Helical" evidence="9">
    <location>
        <begin position="901"/>
        <end position="919"/>
    </location>
</feature>
<evidence type="ECO:0000256" key="6">
    <source>
        <dbReference type="ARBA" id="ARBA00022989"/>
    </source>
</evidence>
<feature type="transmembrane region" description="Helical" evidence="9">
    <location>
        <begin position="972"/>
        <end position="993"/>
    </location>
</feature>
<dbReference type="InterPro" id="IPR004763">
    <property type="entry name" value="CusA-like"/>
</dbReference>
<feature type="transmembrane region" description="Helical" evidence="9">
    <location>
        <begin position="1005"/>
        <end position="1031"/>
    </location>
</feature>
<dbReference type="PANTHER" id="PTHR32063:SF24">
    <property type="entry name" value="CATION EFFLUX SYSTEM (ACRB_ACRD_ACRF FAMILY)"/>
    <property type="match status" value="1"/>
</dbReference>
<evidence type="ECO:0000256" key="1">
    <source>
        <dbReference type="ARBA" id="ARBA00004651"/>
    </source>
</evidence>
<feature type="transmembrane region" description="Helical" evidence="9">
    <location>
        <begin position="1043"/>
        <end position="1060"/>
    </location>
</feature>
<keyword evidence="11" id="KW-1185">Reference proteome</keyword>
<evidence type="ECO:0000313" key="11">
    <source>
        <dbReference type="Proteomes" id="UP000316775"/>
    </source>
</evidence>
<feature type="transmembrane region" description="Helical" evidence="9">
    <location>
        <begin position="538"/>
        <end position="557"/>
    </location>
</feature>
<feature type="transmembrane region" description="Helical" evidence="9">
    <location>
        <begin position="925"/>
        <end position="951"/>
    </location>
</feature>
<dbReference type="OrthoDB" id="9758757at2"/>
<evidence type="ECO:0000256" key="9">
    <source>
        <dbReference type="SAM" id="Phobius"/>
    </source>
</evidence>
<evidence type="ECO:0000256" key="5">
    <source>
        <dbReference type="ARBA" id="ARBA00022692"/>
    </source>
</evidence>
<feature type="transmembrane region" description="Helical" evidence="9">
    <location>
        <begin position="367"/>
        <end position="387"/>
    </location>
</feature>
<evidence type="ECO:0000256" key="7">
    <source>
        <dbReference type="ARBA" id="ARBA00023136"/>
    </source>
</evidence>
<organism evidence="10 11">
    <name type="scientific">Flavobacterium flevense</name>
    <dbReference type="NCBI Taxonomy" id="983"/>
    <lineage>
        <taxon>Bacteria</taxon>
        <taxon>Pseudomonadati</taxon>
        <taxon>Bacteroidota</taxon>
        <taxon>Flavobacteriia</taxon>
        <taxon>Flavobacteriales</taxon>
        <taxon>Flavobacteriaceae</taxon>
        <taxon>Flavobacterium</taxon>
    </lineage>
</organism>
<dbReference type="GO" id="GO:0005886">
    <property type="term" value="C:plasma membrane"/>
    <property type="evidence" value="ECO:0007669"/>
    <property type="project" value="UniProtKB-SubCell"/>
</dbReference>
<evidence type="ECO:0000256" key="3">
    <source>
        <dbReference type="ARBA" id="ARBA00022448"/>
    </source>
</evidence>
<keyword evidence="5 9" id="KW-0812">Transmembrane</keyword>
<protein>
    <submittedName>
        <fullName evidence="10">Acriflavine resistance protein B</fullName>
    </submittedName>
</protein>
<dbReference type="GO" id="GO:0015562">
    <property type="term" value="F:efflux transmembrane transporter activity"/>
    <property type="evidence" value="ECO:0007669"/>
    <property type="project" value="InterPro"/>
</dbReference>
<reference evidence="10 11" key="1">
    <citation type="submission" date="2019-06" db="EMBL/GenBank/DDBJ databases">
        <title>Whole genome shotgun sequence of Flavobacterium flevense NBRC 14960.</title>
        <authorList>
            <person name="Hosoyama A."/>
            <person name="Uohara A."/>
            <person name="Ohji S."/>
            <person name="Ichikawa N."/>
        </authorList>
    </citation>
    <scope>NUCLEOTIDE SEQUENCE [LARGE SCALE GENOMIC DNA]</scope>
    <source>
        <strain evidence="10 11">NBRC 14960</strain>
    </source>
</reference>
<keyword evidence="3" id="KW-0813">Transport</keyword>
<dbReference type="SUPFAM" id="SSF82866">
    <property type="entry name" value="Multidrug efflux transporter AcrB transmembrane domain"/>
    <property type="match status" value="2"/>
</dbReference>
<evidence type="ECO:0000313" key="10">
    <source>
        <dbReference type="EMBL" id="GEC72139.1"/>
    </source>
</evidence>
<feature type="transmembrane region" description="Helical" evidence="9">
    <location>
        <begin position="472"/>
        <end position="495"/>
    </location>
</feature>
<keyword evidence="6 9" id="KW-1133">Transmembrane helix</keyword>
<evidence type="ECO:0000256" key="4">
    <source>
        <dbReference type="ARBA" id="ARBA00022475"/>
    </source>
</evidence>
<dbReference type="SUPFAM" id="SSF82693">
    <property type="entry name" value="Multidrug efflux transporter AcrB pore domain, PN1, PN2, PC1 and PC2 subdomains"/>
    <property type="match status" value="3"/>
</dbReference>
<dbReference type="STRING" id="983.SAMN05443543_107146"/>
<dbReference type="RefSeq" id="WP_073245666.1">
    <property type="nucleotide sequence ID" value="NZ_BJNP01000015.1"/>
</dbReference>
<dbReference type="PANTHER" id="PTHR32063">
    <property type="match status" value="1"/>
</dbReference>
<dbReference type="PRINTS" id="PR00702">
    <property type="entry name" value="ACRIFLAVINRP"/>
</dbReference>
<dbReference type="Pfam" id="PF00873">
    <property type="entry name" value="ACR_tran"/>
    <property type="match status" value="1"/>
</dbReference>
<dbReference type="SUPFAM" id="SSF82714">
    <property type="entry name" value="Multidrug efflux transporter AcrB TolC docking domain, DN and DC subdomains"/>
    <property type="match status" value="2"/>
</dbReference>
<evidence type="ECO:0000256" key="8">
    <source>
        <dbReference type="SAM" id="Coils"/>
    </source>
</evidence>
<dbReference type="Gene3D" id="1.20.1640.10">
    <property type="entry name" value="Multidrug efflux transporter AcrB transmembrane domain"/>
    <property type="match status" value="2"/>
</dbReference>
<dbReference type="Gene3D" id="1.20.1600.10">
    <property type="entry name" value="Outer membrane efflux proteins (OEP)"/>
    <property type="match status" value="1"/>
</dbReference>
<comment type="subcellular location">
    <subcellularLocation>
        <location evidence="1">Cell membrane</location>
        <topology evidence="1">Multi-pass membrane protein</topology>
    </subcellularLocation>
</comment>
<dbReference type="GO" id="GO:0008324">
    <property type="term" value="F:monoatomic cation transmembrane transporter activity"/>
    <property type="evidence" value="ECO:0007669"/>
    <property type="project" value="InterPro"/>
</dbReference>
<proteinExistence type="inferred from homology"/>
<gene>
    <name evidence="10" type="ORF">FFL01_16780</name>
</gene>
<keyword evidence="7 9" id="KW-0472">Membrane</keyword>
<dbReference type="GO" id="GO:0042910">
    <property type="term" value="F:xenobiotic transmembrane transporter activity"/>
    <property type="evidence" value="ECO:0007669"/>
    <property type="project" value="TreeGrafter"/>
</dbReference>
<dbReference type="SUPFAM" id="SSF56954">
    <property type="entry name" value="Outer membrane efflux proteins (OEP)"/>
    <property type="match status" value="1"/>
</dbReference>
<comment type="caution">
    <text evidence="10">The sequence shown here is derived from an EMBL/GenBank/DDBJ whole genome shotgun (WGS) entry which is preliminary data.</text>
</comment>
<feature type="transmembrane region" description="Helical" evidence="9">
    <location>
        <begin position="448"/>
        <end position="466"/>
    </location>
</feature>
<dbReference type="InterPro" id="IPR027463">
    <property type="entry name" value="AcrB_DN_DC_subdom"/>
</dbReference>
<dbReference type="Gene3D" id="3.30.2090.10">
    <property type="entry name" value="Multidrug efflux transporter AcrB TolC docking domain, DN and DC subdomains"/>
    <property type="match status" value="2"/>
</dbReference>
<feature type="transmembrane region" description="Helical" evidence="9">
    <location>
        <begin position="875"/>
        <end position="894"/>
    </location>
</feature>
<feature type="transmembrane region" description="Helical" evidence="9">
    <location>
        <begin position="344"/>
        <end position="360"/>
    </location>
</feature>
<dbReference type="InterPro" id="IPR001036">
    <property type="entry name" value="Acrflvin-R"/>
</dbReference>
<accession>A0A4Y4AXU5</accession>
<comment type="similarity">
    <text evidence="2">Belongs to the resistance-nodulation-cell division (RND) (TC 2.A.6) family.</text>
</comment>
<dbReference type="Gene3D" id="3.30.70.1440">
    <property type="entry name" value="Multidrug efflux transporter AcrB pore domain"/>
    <property type="match status" value="1"/>
</dbReference>
<keyword evidence="4" id="KW-1003">Cell membrane</keyword>
<dbReference type="Gene3D" id="3.30.70.1320">
    <property type="entry name" value="Multidrug efflux transporter AcrB pore domain like"/>
    <property type="match status" value="1"/>
</dbReference>
<name>A0A4Y4AXU5_9FLAO</name>
<feature type="coiled-coil region" evidence="8">
    <location>
        <begin position="1131"/>
        <end position="1161"/>
    </location>
</feature>
<feature type="coiled-coil region" evidence="8">
    <location>
        <begin position="1344"/>
        <end position="1378"/>
    </location>
</feature>
<dbReference type="NCBIfam" id="TIGR00914">
    <property type="entry name" value="2A0601"/>
    <property type="match status" value="1"/>
</dbReference>
<dbReference type="EMBL" id="BJNP01000015">
    <property type="protein sequence ID" value="GEC72139.1"/>
    <property type="molecule type" value="Genomic_DNA"/>
</dbReference>
<feature type="transmembrane region" description="Helical" evidence="9">
    <location>
        <begin position="393"/>
        <end position="416"/>
    </location>
</feature>
<sequence length="1440" mass="159475">MLDKIIQFSIKNKFIILLFTLVLIAWGSYSIKNLPLDALPDVTNNQVQIITTAPTLASQEVEQLITYPLEQAVKTIPKIIELRSISRFGLSVVTVVFKDDVDIYWARQQIFQRLDQAKENIPSYAGSPELAPISTGLGEIYQYDVYAKKGYEDKYDAIKLRTIQDWIIIPQLQGVEGVAEVSTWGGKLKQYEVAINPNKLNSLGITITDIFDALEKNNQNTGGAYIEKDQYAYFIRGVGMATGIKDLENIVVANKNGAPILVRNVAEVREGIALRYGASTKDGKGEIVSGLALMLKGENSSAVVDRVKEKMIQINKSLPEGVVAEAFIDRGKLVESAIGTVTKNLLEGALIVIFVLILFLGNLRAGLIVASVIPLSMLFAVILMNYFGVSGNLMSLGAIDFGIIVDGAVIIVEATMHHLHKLKRKKDLTQAEMDDEVYQSASKIRNSAAFGEIIILIVYLPILALVGTEGKMFRPMAMTVGFAVIGAFVLSLTYVPMMSAMFLSKNTEHKSNFSDRMMAWFEGIYTPFLEKALRFKKTVLAISLGLFVLAIVIFQNMGGEFIPTIEEGDLAINATIMTGSSLSQMVKTTTEYEKILKAKFPEIKTIVTKIGSGEIPTDPMPIESGDLIIVLKDKSEWTGDYDNWEDLANAMKSAMEAIPGANIEISQPIQMRFNELMTGSRSDIAIKIFGDDLEILDAKAKELIGKVNKIEGVGDLKADKVTGLPQITIKYDYNKIALYGLNITDINQIIRSSFAGESAGKIYEESKRFDVVVRMDTAHRTDITDVSNLFVPLPNGQQVPLSQVATVSYEQGPVQVSRENGKRRITVGLNVRGRDIKSVVEEIQQKLDKDFKLPAGYYVTYGGQFENLIEATKRLSVAVPIALGLIVILLFFTFNSFKQAGLIFTAIPLSAIGGVFALWMRGMPFSISAGIGFIALFGIAVLNGIVLISCFNQLKAEGITDPLQRVLMGTKTRLRPVLMTAAVASLGFLPMALSTSGGAEVQKPLATVVIGGLLSATLLTLIVLPILYLLFENGMKIKKIKKRQPFVTIWFLLISCVAFSQNSQPVSLQKAIQMAKTNNIDLKIADKEIEKQTVLKKTAFQADPLQVQYQGGQFNSVDYDHNVSIQQYFPIGSITKANRQLQEELVKLAEKRKALSEYEIEKAVTIAYYQYLYGVSIQKLNTDLLAIYSKFLKNAELRFETGESGKIEVISAKAKSKEIETQQAQLEFDLAIYQKQLQFFIQTEDNIIPDSTTALQYLIKNNEIQSKVETLVTDYYSQQISVYEKEAKTFKALRTPKLGLGYFGQTIDTKSYFQGFTAGLQIPVFGGVNSAKAKASSISISQAQLELDKNKLALKLQMQELKNNFDKQQKALEYFQNEGLLYAEQIIATAQKSYANGDMSYWTYISFLNQAIDIKKQNVEATNAYNQSAIQLQFPSISNK</sequence>
<evidence type="ECO:0000256" key="2">
    <source>
        <dbReference type="ARBA" id="ARBA00010942"/>
    </source>
</evidence>
<dbReference type="Proteomes" id="UP000316775">
    <property type="component" value="Unassembled WGS sequence"/>
</dbReference>
<keyword evidence="8" id="KW-0175">Coiled coil</keyword>
<dbReference type="Gene3D" id="3.30.70.1430">
    <property type="entry name" value="Multidrug efflux transporter AcrB pore domain"/>
    <property type="match status" value="2"/>
</dbReference>